<sequence length="51" mass="6040">MNTTKPDVRHLFNCWHVAKSSEDDGDLENEKWISMFYHVTDTHEGYQGKIQ</sequence>
<evidence type="ECO:0000313" key="2">
    <source>
        <dbReference type="Proteomes" id="UP001217089"/>
    </source>
</evidence>
<dbReference type="EMBL" id="JARBDR010000793">
    <property type="protein sequence ID" value="KAJ8306797.1"/>
    <property type="molecule type" value="Genomic_DNA"/>
</dbReference>
<reference evidence="1 2" key="1">
    <citation type="submission" date="2022-12" db="EMBL/GenBank/DDBJ databases">
        <title>Chromosome-level genome of Tegillarca granosa.</title>
        <authorList>
            <person name="Kim J."/>
        </authorList>
    </citation>
    <scope>NUCLEOTIDE SEQUENCE [LARGE SCALE GENOMIC DNA]</scope>
    <source>
        <strain evidence="1">Teg-2019</strain>
        <tissue evidence="1">Adductor muscle</tissue>
    </source>
</reference>
<accession>A0ABQ9ES68</accession>
<organism evidence="1 2">
    <name type="scientific">Tegillarca granosa</name>
    <name type="common">Malaysian cockle</name>
    <name type="synonym">Anadara granosa</name>
    <dbReference type="NCBI Taxonomy" id="220873"/>
    <lineage>
        <taxon>Eukaryota</taxon>
        <taxon>Metazoa</taxon>
        <taxon>Spiralia</taxon>
        <taxon>Lophotrochozoa</taxon>
        <taxon>Mollusca</taxon>
        <taxon>Bivalvia</taxon>
        <taxon>Autobranchia</taxon>
        <taxon>Pteriomorphia</taxon>
        <taxon>Arcoida</taxon>
        <taxon>Arcoidea</taxon>
        <taxon>Arcidae</taxon>
        <taxon>Tegillarca</taxon>
    </lineage>
</organism>
<dbReference type="Proteomes" id="UP001217089">
    <property type="component" value="Unassembled WGS sequence"/>
</dbReference>
<name>A0ABQ9ES68_TEGGR</name>
<evidence type="ECO:0000313" key="1">
    <source>
        <dbReference type="EMBL" id="KAJ8306797.1"/>
    </source>
</evidence>
<comment type="caution">
    <text evidence="1">The sequence shown here is derived from an EMBL/GenBank/DDBJ whole genome shotgun (WGS) entry which is preliminary data.</text>
</comment>
<protein>
    <submittedName>
        <fullName evidence="1">Uncharacterized protein</fullName>
    </submittedName>
</protein>
<keyword evidence="2" id="KW-1185">Reference proteome</keyword>
<proteinExistence type="predicted"/>
<gene>
    <name evidence="1" type="ORF">KUTeg_014881</name>
</gene>